<organism evidence="2 3">
    <name type="scientific">Acanthopleuribacter pedis</name>
    <dbReference type="NCBI Taxonomy" id="442870"/>
    <lineage>
        <taxon>Bacteria</taxon>
        <taxon>Pseudomonadati</taxon>
        <taxon>Acidobacteriota</taxon>
        <taxon>Holophagae</taxon>
        <taxon>Acanthopleuribacterales</taxon>
        <taxon>Acanthopleuribacteraceae</taxon>
        <taxon>Acanthopleuribacter</taxon>
    </lineage>
</organism>
<gene>
    <name evidence="2" type="ORF">J3U88_33690</name>
</gene>
<dbReference type="Gene3D" id="3.40.570.10">
    <property type="entry name" value="Extracellular Endonuclease, subunit A"/>
    <property type="match status" value="1"/>
</dbReference>
<dbReference type="InterPro" id="IPR044929">
    <property type="entry name" value="DNA/RNA_non-sp_Endonuclease_sf"/>
</dbReference>
<keyword evidence="2" id="KW-0540">Nuclease</keyword>
<dbReference type="RefSeq" id="WP_207863622.1">
    <property type="nucleotide sequence ID" value="NZ_JAFREP010000072.1"/>
</dbReference>
<dbReference type="GO" id="GO:0004519">
    <property type="term" value="F:endonuclease activity"/>
    <property type="evidence" value="ECO:0007669"/>
    <property type="project" value="UniProtKB-KW"/>
</dbReference>
<dbReference type="AlphaFoldDB" id="A0A8J7QFL5"/>
<proteinExistence type="predicted"/>
<feature type="domain" description="Type VII secretion system protein EssD-like" evidence="1">
    <location>
        <begin position="214"/>
        <end position="333"/>
    </location>
</feature>
<name>A0A8J7QFL5_9BACT</name>
<keyword evidence="2" id="KW-0255">Endonuclease</keyword>
<sequence length="349" mass="39160">MMFWDPDGLSPSVFRSEEFISLEVLIPLEAILNVKDSEYYEFAYSDLEEEIYRRLLSEYRNIDKAFILENYKSSVKTLIRAKLAKAKESYDPSEEKAILDLSVIEELTQIAYETLPKKPIWGTFGLLNSNQPESGANPEFITFVKNTLSFSVLKSTDIMAYQIRAMGRDFSNAGVKQSVSGIGNKIGEELTNEVVSAGVLGRVGELPNGSKLYAGEGKIKYRNFDSLNRSRGAIARIDKSMLGTGTKTKSGTYLRDFDNTVHSRGHLIAKMFGGSGTAKRNLAVMFNRVNNVVMEGFEKKVFHAVEKGEVVYLHVRPVYKDNSNIPEMIVMIARGSNGFRMREVILNIP</sequence>
<evidence type="ECO:0000259" key="1">
    <source>
        <dbReference type="Pfam" id="PF13930"/>
    </source>
</evidence>
<evidence type="ECO:0000313" key="3">
    <source>
        <dbReference type="Proteomes" id="UP000664417"/>
    </source>
</evidence>
<evidence type="ECO:0000313" key="2">
    <source>
        <dbReference type="EMBL" id="MBO1323469.1"/>
    </source>
</evidence>
<comment type="caution">
    <text evidence="2">The sequence shown here is derived from an EMBL/GenBank/DDBJ whole genome shotgun (WGS) entry which is preliminary data.</text>
</comment>
<dbReference type="Proteomes" id="UP000664417">
    <property type="component" value="Unassembled WGS sequence"/>
</dbReference>
<keyword evidence="3" id="KW-1185">Reference proteome</keyword>
<dbReference type="Pfam" id="PF13930">
    <property type="entry name" value="Endonuclea_NS_2"/>
    <property type="match status" value="1"/>
</dbReference>
<reference evidence="2" key="1">
    <citation type="submission" date="2021-03" db="EMBL/GenBank/DDBJ databases">
        <authorList>
            <person name="Wang G."/>
        </authorList>
    </citation>
    <scope>NUCLEOTIDE SEQUENCE</scope>
    <source>
        <strain evidence="2">KCTC 12899</strain>
    </source>
</reference>
<accession>A0A8J7QFL5</accession>
<keyword evidence="2" id="KW-0378">Hydrolase</keyword>
<dbReference type="EMBL" id="JAFREP010000072">
    <property type="protein sequence ID" value="MBO1323469.1"/>
    <property type="molecule type" value="Genomic_DNA"/>
</dbReference>
<dbReference type="InterPro" id="IPR044927">
    <property type="entry name" value="Endonuclea_NS_2"/>
</dbReference>
<protein>
    <submittedName>
        <fullName evidence="2">DNA/RNA non-specific endonuclease</fullName>
    </submittedName>
</protein>